<organism evidence="2 3">
    <name type="scientific">Powellomyces hirtus</name>
    <dbReference type="NCBI Taxonomy" id="109895"/>
    <lineage>
        <taxon>Eukaryota</taxon>
        <taxon>Fungi</taxon>
        <taxon>Fungi incertae sedis</taxon>
        <taxon>Chytridiomycota</taxon>
        <taxon>Chytridiomycota incertae sedis</taxon>
        <taxon>Chytridiomycetes</taxon>
        <taxon>Spizellomycetales</taxon>
        <taxon>Powellomycetaceae</taxon>
        <taxon>Powellomyces</taxon>
    </lineage>
</organism>
<protein>
    <submittedName>
        <fullName evidence="2">DNA-directed DNA polymerase</fullName>
    </submittedName>
</protein>
<feature type="domain" description="Chromo" evidence="1">
    <location>
        <begin position="1"/>
        <end position="32"/>
    </location>
</feature>
<evidence type="ECO:0000259" key="1">
    <source>
        <dbReference type="PROSITE" id="PS50013"/>
    </source>
</evidence>
<evidence type="ECO:0000313" key="2">
    <source>
        <dbReference type="EMBL" id="TPX52335.1"/>
    </source>
</evidence>
<dbReference type="InterPro" id="IPR013103">
    <property type="entry name" value="RVT_2"/>
</dbReference>
<gene>
    <name evidence="2" type="ORF">PhCBS80983_g06494</name>
</gene>
<dbReference type="STRING" id="109895.A0A507DM72"/>
<keyword evidence="2" id="KW-0239">DNA-directed DNA polymerase</keyword>
<proteinExistence type="predicted"/>
<dbReference type="InterPro" id="IPR043502">
    <property type="entry name" value="DNA/RNA_pol_sf"/>
</dbReference>
<dbReference type="Pfam" id="PF07727">
    <property type="entry name" value="RVT_2"/>
    <property type="match status" value="1"/>
</dbReference>
<keyword evidence="3" id="KW-1185">Reference proteome</keyword>
<dbReference type="EMBL" id="QEAQ01000381">
    <property type="protein sequence ID" value="TPX52335.1"/>
    <property type="molecule type" value="Genomic_DNA"/>
</dbReference>
<dbReference type="SUPFAM" id="SSF56672">
    <property type="entry name" value="DNA/RNA polymerases"/>
    <property type="match status" value="1"/>
</dbReference>
<dbReference type="Proteomes" id="UP000318582">
    <property type="component" value="Unassembled WGS sequence"/>
</dbReference>
<comment type="caution">
    <text evidence="2">The sequence shown here is derived from an EMBL/GenBank/DDBJ whole genome shotgun (WGS) entry which is preliminary data.</text>
</comment>
<name>A0A507DM72_9FUNG</name>
<dbReference type="PANTHER" id="PTHR11439">
    <property type="entry name" value="GAG-POL-RELATED RETROTRANSPOSON"/>
    <property type="match status" value="1"/>
</dbReference>
<feature type="non-terminal residue" evidence="2">
    <location>
        <position position="1"/>
    </location>
</feature>
<evidence type="ECO:0000313" key="3">
    <source>
        <dbReference type="Proteomes" id="UP000318582"/>
    </source>
</evidence>
<dbReference type="InterPro" id="IPR016197">
    <property type="entry name" value="Chromo-like_dom_sf"/>
</dbReference>
<dbReference type="PROSITE" id="PS50013">
    <property type="entry name" value="CHROMO_2"/>
    <property type="match status" value="1"/>
</dbReference>
<accession>A0A507DM72</accession>
<sequence length="537" mass="59952">GGEEFLVKWLGYDEPTWEPLDNVKDSEALTRFTGIEDDGTPVSAELHAACSTDIDEPATYQEAVNSPYAKEWKQAIDAELSSHCTNKMWDTDTTQTPPGTHLVDSKWVFKVKCNANGSIKKFKARLVARGFTQREGIDFNETYAPVVKFNTLRALLALAAKLDLHVHQMDVITAFLNGDLDVEIWMRLPAGIADDVVKLRHSLYGLKQSPRLWNKVLDSFLQQLGFSVSEFDTALYIKRTDNTKILIVAVYVDDLTIFASDLDDLLALKFALAERFKMEDMGEISFLLGLQITRDRSKRCITIGQQKYIKDMIDKFNLNGMQPNHIPMDPNLHLNADNGADALDGSGVKEYQSIIGTLMYLMLGTRPDLAYSVSRLSQFLAAPTAAHMTAAKKVCAYANTTSDLSLVFKDGGDIVGYSDADYARCTDTRRSTSGYVFMLNGAAISWKSQCQKSTALSMAEAEYIALAECAEEALWIQGLLSELSATKQTAVLIYKDNQAAIKLAANPTHHQRTKHIDVRYHFLQDLVGNERIHLQYI</sequence>
<dbReference type="SUPFAM" id="SSF54160">
    <property type="entry name" value="Chromo domain-like"/>
    <property type="match status" value="1"/>
</dbReference>
<dbReference type="PANTHER" id="PTHR11439:SF483">
    <property type="entry name" value="PEPTIDE SYNTHASE GLIP-LIKE, PUTATIVE (AFU_ORTHOLOGUE AFUA_3G12920)-RELATED"/>
    <property type="match status" value="1"/>
</dbReference>
<reference evidence="2 3" key="1">
    <citation type="journal article" date="2019" name="Sci. Rep.">
        <title>Comparative genomics of chytrid fungi reveal insights into the obligate biotrophic and pathogenic lifestyle of Synchytrium endobioticum.</title>
        <authorList>
            <person name="van de Vossenberg B.T.L.H."/>
            <person name="Warris S."/>
            <person name="Nguyen H.D.T."/>
            <person name="van Gent-Pelzer M.P.E."/>
            <person name="Joly D.L."/>
            <person name="van de Geest H.C."/>
            <person name="Bonants P.J.M."/>
            <person name="Smith D.S."/>
            <person name="Levesque C.A."/>
            <person name="van der Lee T.A.J."/>
        </authorList>
    </citation>
    <scope>NUCLEOTIDE SEQUENCE [LARGE SCALE GENOMIC DNA]</scope>
    <source>
        <strain evidence="2 3">CBS 809.83</strain>
    </source>
</reference>
<dbReference type="GO" id="GO:0003887">
    <property type="term" value="F:DNA-directed DNA polymerase activity"/>
    <property type="evidence" value="ECO:0007669"/>
    <property type="project" value="UniProtKB-KW"/>
</dbReference>
<keyword evidence="2" id="KW-0548">Nucleotidyltransferase</keyword>
<dbReference type="AlphaFoldDB" id="A0A507DM72"/>
<dbReference type="Gene3D" id="2.40.50.40">
    <property type="match status" value="1"/>
</dbReference>
<dbReference type="InterPro" id="IPR000953">
    <property type="entry name" value="Chromo/chromo_shadow_dom"/>
</dbReference>
<keyword evidence="2" id="KW-0808">Transferase</keyword>
<dbReference type="CDD" id="cd09272">
    <property type="entry name" value="RNase_HI_RT_Ty1"/>
    <property type="match status" value="1"/>
</dbReference>